<dbReference type="Gene3D" id="3.20.200.10">
    <property type="entry name" value="MHCK/EF2 kinase"/>
    <property type="match status" value="1"/>
</dbReference>
<dbReference type="InterPro" id="IPR004166">
    <property type="entry name" value="a-kinase_dom"/>
</dbReference>
<dbReference type="AlphaFoldDB" id="A0A9P7EQB1"/>
<dbReference type="Proteomes" id="UP000823399">
    <property type="component" value="Unassembled WGS sequence"/>
</dbReference>
<sequence>MMAEYEIISQFTEDAYAKEDRICDRPVCRAKIRKGDPCFYVATIEPGQPGRNVCAPCYSHYKKNPATSVRPTRRTEQLRPFASAQGSNNDRVAPDMRAIQQSVNAAQRKLTINPPPVVAMPRRTAGPDIMIPTSWQGSSWQGSSQSTGPPWPGQGSSNGPIGYSSQHALYATERERWAKISYATPPAETILIEISAVHEGGGRKKRGVPIGNICEGKKGIDAQIDAPGLIELALDTIVPKLQIFGGGFLWRVNEFIVRDSAWVDLSNHRRSVAYFYDQCQQLSRKGSKTTTFKSRQFALMVIVPETQWIEYENWREDAEMNAARIGQRPACKVITPQVPSSVQSSVDLESELGTAQTNDGATTSDNVRSNILPTTTVTTSTKRSHQHTHSSSSFDIPSPPRKRDVAPAALCSPDRDRLKEVLRIGGGTNLDMKQVFGRQSERIHFYLVPSRPITDLLLDKYHSFSVDTAEWSMGELIVDTSPQGLIGVGGFKTAHTGWLTLMAPPKIGPGSVAHDKIVVKRPYHKVFATPTTTTGPYKIARYSLVDELSRLFKEANVLYWAKSLLKLTYDFIDRCVASSSEPPPFPIPRVRFVEGGLALAYFQGDRKPGGKTGSTRAVFLLEEFIDSDGEDFVKFIHNMDANPLIDYDKYGYDLAVFFSFTQHIQYAKTGKLAFISDYQGSTTLLTDPQILTHPSVSDGHLDIFGDGNIETTVSQFEKEHICNKYCKWPAFGLEVYTSGEEEDELEACADGEDGPEAYADGEEEREN</sequence>
<keyword evidence="7" id="KW-1185">Reference proteome</keyword>
<dbReference type="InterPro" id="IPR011009">
    <property type="entry name" value="Kinase-like_dom_sf"/>
</dbReference>
<evidence type="ECO:0000256" key="3">
    <source>
        <dbReference type="ARBA" id="ARBA00022777"/>
    </source>
</evidence>
<evidence type="ECO:0000259" key="5">
    <source>
        <dbReference type="PROSITE" id="PS51158"/>
    </source>
</evidence>
<keyword evidence="3" id="KW-0418">Kinase</keyword>
<feature type="compositionally biased region" description="Low complexity" evidence="4">
    <location>
        <begin position="134"/>
        <end position="148"/>
    </location>
</feature>
<dbReference type="PROSITE" id="PS51158">
    <property type="entry name" value="ALPHA_KINASE"/>
    <property type="match status" value="1"/>
</dbReference>
<evidence type="ECO:0000256" key="2">
    <source>
        <dbReference type="ARBA" id="ARBA00022679"/>
    </source>
</evidence>
<dbReference type="SUPFAM" id="SSF56112">
    <property type="entry name" value="Protein kinase-like (PK-like)"/>
    <property type="match status" value="1"/>
</dbReference>
<evidence type="ECO:0000256" key="4">
    <source>
        <dbReference type="SAM" id="MobiDB-lite"/>
    </source>
</evidence>
<name>A0A9P7EQB1_9AGAM</name>
<dbReference type="GO" id="GO:0005524">
    <property type="term" value="F:ATP binding"/>
    <property type="evidence" value="ECO:0007669"/>
    <property type="project" value="InterPro"/>
</dbReference>
<comment type="caution">
    <text evidence="6">The sequence shown here is derived from an EMBL/GenBank/DDBJ whole genome shotgun (WGS) entry which is preliminary data.</text>
</comment>
<dbReference type="EMBL" id="JABBWM010000289">
    <property type="protein sequence ID" value="KAG2083168.1"/>
    <property type="molecule type" value="Genomic_DNA"/>
</dbReference>
<dbReference type="Pfam" id="PF02816">
    <property type="entry name" value="Alpha_kinase"/>
    <property type="match status" value="1"/>
</dbReference>
<feature type="region of interest" description="Disordered" evidence="4">
    <location>
        <begin position="134"/>
        <end position="159"/>
    </location>
</feature>
<accession>A0A9P7EQB1</accession>
<organism evidence="6 7">
    <name type="scientific">Suillus discolor</name>
    <dbReference type="NCBI Taxonomy" id="1912936"/>
    <lineage>
        <taxon>Eukaryota</taxon>
        <taxon>Fungi</taxon>
        <taxon>Dikarya</taxon>
        <taxon>Basidiomycota</taxon>
        <taxon>Agaricomycotina</taxon>
        <taxon>Agaricomycetes</taxon>
        <taxon>Agaricomycetidae</taxon>
        <taxon>Boletales</taxon>
        <taxon>Suillineae</taxon>
        <taxon>Suillaceae</taxon>
        <taxon>Suillus</taxon>
    </lineage>
</organism>
<evidence type="ECO:0000313" key="6">
    <source>
        <dbReference type="EMBL" id="KAG2083168.1"/>
    </source>
</evidence>
<reference evidence="6" key="1">
    <citation type="journal article" date="2020" name="New Phytol.">
        <title>Comparative genomics reveals dynamic genome evolution in host specialist ectomycorrhizal fungi.</title>
        <authorList>
            <person name="Lofgren L.A."/>
            <person name="Nguyen N.H."/>
            <person name="Vilgalys R."/>
            <person name="Ruytinx J."/>
            <person name="Liao H.L."/>
            <person name="Branco S."/>
            <person name="Kuo A."/>
            <person name="LaButti K."/>
            <person name="Lipzen A."/>
            <person name="Andreopoulos W."/>
            <person name="Pangilinan J."/>
            <person name="Riley R."/>
            <person name="Hundley H."/>
            <person name="Na H."/>
            <person name="Barry K."/>
            <person name="Grigoriev I.V."/>
            <person name="Stajich J.E."/>
            <person name="Kennedy P.G."/>
        </authorList>
    </citation>
    <scope>NUCLEOTIDE SEQUENCE</scope>
    <source>
        <strain evidence="6">FC423</strain>
    </source>
</reference>
<protein>
    <recommendedName>
        <fullName evidence="5">Alpha-type protein kinase domain-containing protein</fullName>
    </recommendedName>
</protein>
<proteinExistence type="predicted"/>
<gene>
    <name evidence="6" type="ORF">F5147DRAFT_783000</name>
</gene>
<dbReference type="GeneID" id="64705051"/>
<feature type="region of interest" description="Disordered" evidence="4">
    <location>
        <begin position="376"/>
        <end position="409"/>
    </location>
</feature>
<feature type="domain" description="Alpha-type protein kinase" evidence="5">
    <location>
        <begin position="463"/>
        <end position="736"/>
    </location>
</feature>
<evidence type="ECO:0000256" key="1">
    <source>
        <dbReference type="ARBA" id="ARBA00022527"/>
    </source>
</evidence>
<keyword evidence="1" id="KW-0723">Serine/threonine-protein kinase</keyword>
<dbReference type="OrthoDB" id="301415at2759"/>
<feature type="region of interest" description="Disordered" evidence="4">
    <location>
        <begin position="742"/>
        <end position="767"/>
    </location>
</feature>
<evidence type="ECO:0000313" key="7">
    <source>
        <dbReference type="Proteomes" id="UP000823399"/>
    </source>
</evidence>
<dbReference type="GO" id="GO:0004674">
    <property type="term" value="F:protein serine/threonine kinase activity"/>
    <property type="evidence" value="ECO:0007669"/>
    <property type="project" value="UniProtKB-KW"/>
</dbReference>
<dbReference type="RefSeq" id="XP_041284376.1">
    <property type="nucleotide sequence ID" value="XM_041442792.1"/>
</dbReference>
<keyword evidence="2" id="KW-0808">Transferase</keyword>